<evidence type="ECO:0000256" key="8">
    <source>
        <dbReference type="SAM" id="MobiDB-lite"/>
    </source>
</evidence>
<dbReference type="SMART" id="SM00326">
    <property type="entry name" value="SH3"/>
    <property type="match status" value="1"/>
</dbReference>
<dbReference type="Pfam" id="PF00018">
    <property type="entry name" value="SH3_1"/>
    <property type="match status" value="1"/>
</dbReference>
<keyword evidence="12" id="KW-1185">Reference proteome</keyword>
<accession>A0A8H3IVV5</accession>
<dbReference type="InterPro" id="IPR027267">
    <property type="entry name" value="AH/BAR_dom_sf"/>
</dbReference>
<dbReference type="PANTHER" id="PTHR23065">
    <property type="entry name" value="PROLINE-SERINE-THREONINE PHOSPHATASE INTERACTING PROTEIN 1"/>
    <property type="match status" value="1"/>
</dbReference>
<dbReference type="CDD" id="cd07651">
    <property type="entry name" value="F-BAR_PombeCdc15_like"/>
    <property type="match status" value="1"/>
</dbReference>
<keyword evidence="2 6" id="KW-0728">SH3 domain</keyword>
<dbReference type="PANTHER" id="PTHR23065:SF7">
    <property type="entry name" value="NOSTRIN, ISOFORM H"/>
    <property type="match status" value="1"/>
</dbReference>
<dbReference type="InterPro" id="IPR001452">
    <property type="entry name" value="SH3_domain"/>
</dbReference>
<dbReference type="EMBL" id="CAJPDT010000078">
    <property type="protein sequence ID" value="CAF9934688.1"/>
    <property type="molecule type" value="Genomic_DNA"/>
</dbReference>
<comment type="subcellular location">
    <subcellularLocation>
        <location evidence="1">Cytoplasm</location>
        <location evidence="1">Cytoskeleton</location>
    </subcellularLocation>
</comment>
<feature type="compositionally biased region" description="Polar residues" evidence="8">
    <location>
        <begin position="725"/>
        <end position="740"/>
    </location>
</feature>
<dbReference type="GO" id="GO:0009898">
    <property type="term" value="C:cytoplasmic side of plasma membrane"/>
    <property type="evidence" value="ECO:0007669"/>
    <property type="project" value="TreeGrafter"/>
</dbReference>
<evidence type="ECO:0000256" key="1">
    <source>
        <dbReference type="ARBA" id="ARBA00004245"/>
    </source>
</evidence>
<evidence type="ECO:0000256" key="5">
    <source>
        <dbReference type="ARBA" id="ARBA00023212"/>
    </source>
</evidence>
<feature type="compositionally biased region" description="Basic and acidic residues" evidence="8">
    <location>
        <begin position="445"/>
        <end position="458"/>
    </location>
</feature>
<evidence type="ECO:0000256" key="3">
    <source>
        <dbReference type="ARBA" id="ARBA00022490"/>
    </source>
</evidence>
<feature type="compositionally biased region" description="Polar residues" evidence="8">
    <location>
        <begin position="350"/>
        <end position="364"/>
    </location>
</feature>
<dbReference type="GO" id="GO:1903475">
    <property type="term" value="P:mitotic actomyosin contractile ring assembly"/>
    <property type="evidence" value="ECO:0007669"/>
    <property type="project" value="UniProtKB-ARBA"/>
</dbReference>
<dbReference type="PRINTS" id="PR00452">
    <property type="entry name" value="SH3DOMAIN"/>
</dbReference>
<dbReference type="SUPFAM" id="SSF50044">
    <property type="entry name" value="SH3-domain"/>
    <property type="match status" value="1"/>
</dbReference>
<evidence type="ECO:0000259" key="9">
    <source>
        <dbReference type="PROSITE" id="PS50002"/>
    </source>
</evidence>
<sequence length="885" mass="97441">MPGTVADGPSVSLSFANNFWGKEDAGVQPLLERMQNAKVTCDELKAFYNTRAAIEDEYARKMIALCRKPLGSSEAGTLRASLDVMRGEVEAMGKAHQGIAGQMKSELEEPLAAFAGGMKERRKIVQTGVEKLFKQKQQQTQAVNKSRDRYEQDCLKIKGYLAQGHMVMGQEERKNKAKMEKTQIQLATTSNEYEAAVKVLEETTGRWNRDWKAACDKFQDLEEERLDFTKSSLWTFANVASTVCVSDDASCEKIRLSLEGCEVEKDISSFIQERGTGQEIPDPPKYINFCRGDVNDNASEASEDDYSVAQFQRTINPAFRSSSPQPSTFESHHDPKSDLAARMGHIETDTPPSRETTMTPQKAMQQPPPVIDYRRQAQTQAPYQHKVDDLPTVPHNEYPTDGMTMFCRTAPPSERSSAASPVRPASRDSQSEYSNPTSLSSQEQLSEKQSSKKHDDRQNMPAMSPAKQIQKKRSGFFSNSPFRRKSKHEKEAPAVATPTARSTWGSSNSRHDDSSPTRQYGHAQNSRDRYSGSPEPVDPRANFQLNVGPNVFDVASPDSNRNKPAPRNMQSPVKDLDPIAAALAELKGVNKESSVRMSADRYAGVATPGPLSASGTQNVDISAAQRGTPPPSYSDQSVRRLDAPQPAFTSAQMQSTTRKYVGQNQEMYGSSRPGTRGSGSEMPRATSPRPMRSTSPRPGYQGQGQQGNPRAASPNPYTNGGRPRQTPNASPTKPLYSQHNSPDDVGRAPSPQQQYTRQERPISNGAMALQLSNGDGSSSGQRGRGHGGRPVSYYGGQPQQPDHGASKVRSRSTADGRKYTQDGRPILHFARALYMYRAAIPEELSFAKGDVLAVLRLQDDGWWEAEVTGKMGRPGLVPSNYLQPC</sequence>
<gene>
    <name evidence="11" type="ORF">IMSHALPRED_009806</name>
</gene>
<feature type="region of interest" description="Disordered" evidence="8">
    <location>
        <begin position="604"/>
        <end position="820"/>
    </location>
</feature>
<evidence type="ECO:0000256" key="7">
    <source>
        <dbReference type="PROSITE-ProRule" id="PRU01077"/>
    </source>
</evidence>
<feature type="compositionally biased region" description="Polar residues" evidence="8">
    <location>
        <begin position="499"/>
        <end position="508"/>
    </location>
</feature>
<dbReference type="Pfam" id="PF00611">
    <property type="entry name" value="FCH"/>
    <property type="match status" value="1"/>
</dbReference>
<keyword evidence="7" id="KW-0175">Coiled coil</keyword>
<organism evidence="11 12">
    <name type="scientific">Imshaugia aleurites</name>
    <dbReference type="NCBI Taxonomy" id="172621"/>
    <lineage>
        <taxon>Eukaryota</taxon>
        <taxon>Fungi</taxon>
        <taxon>Dikarya</taxon>
        <taxon>Ascomycota</taxon>
        <taxon>Pezizomycotina</taxon>
        <taxon>Lecanoromycetes</taxon>
        <taxon>OSLEUM clade</taxon>
        <taxon>Lecanoromycetidae</taxon>
        <taxon>Lecanorales</taxon>
        <taxon>Lecanorineae</taxon>
        <taxon>Parmeliaceae</taxon>
        <taxon>Imshaugia</taxon>
    </lineage>
</organism>
<evidence type="ECO:0000256" key="2">
    <source>
        <dbReference type="ARBA" id="ARBA00022443"/>
    </source>
</evidence>
<feature type="domain" description="F-BAR" evidence="10">
    <location>
        <begin position="13"/>
        <end position="266"/>
    </location>
</feature>
<keyword evidence="5" id="KW-0206">Cytoskeleton</keyword>
<dbReference type="FunFam" id="1.20.1270.60:FF:000045">
    <property type="entry name" value="Cell division control protein"/>
    <property type="match status" value="1"/>
</dbReference>
<proteinExistence type="predicted"/>
<feature type="domain" description="SH3" evidence="9">
    <location>
        <begin position="825"/>
        <end position="885"/>
    </location>
</feature>
<dbReference type="GO" id="GO:0106006">
    <property type="term" value="F:cytoskeletal protein-membrane anchor activity"/>
    <property type="evidence" value="ECO:0007669"/>
    <property type="project" value="UniProtKB-ARBA"/>
</dbReference>
<dbReference type="InterPro" id="IPR036028">
    <property type="entry name" value="SH3-like_dom_sf"/>
</dbReference>
<dbReference type="OrthoDB" id="27823at2759"/>
<feature type="compositionally biased region" description="Low complexity" evidence="8">
    <location>
        <begin position="669"/>
        <end position="700"/>
    </location>
</feature>
<dbReference type="InterPro" id="IPR031160">
    <property type="entry name" value="F_BAR_dom"/>
</dbReference>
<dbReference type="InterPro" id="IPR001060">
    <property type="entry name" value="FCH_dom"/>
</dbReference>
<evidence type="ECO:0000256" key="6">
    <source>
        <dbReference type="PROSITE-ProRule" id="PRU00192"/>
    </source>
</evidence>
<dbReference type="GO" id="GO:0120104">
    <property type="term" value="C:mitotic actomyosin contractile ring, proximal layer"/>
    <property type="evidence" value="ECO:0007669"/>
    <property type="project" value="UniProtKB-ARBA"/>
</dbReference>
<feature type="region of interest" description="Disordered" evidence="8">
    <location>
        <begin position="346"/>
        <end position="574"/>
    </location>
</feature>
<dbReference type="SMART" id="SM00055">
    <property type="entry name" value="FCH"/>
    <property type="match status" value="1"/>
</dbReference>
<dbReference type="Proteomes" id="UP000664534">
    <property type="component" value="Unassembled WGS sequence"/>
</dbReference>
<dbReference type="CDD" id="cd00174">
    <property type="entry name" value="SH3"/>
    <property type="match status" value="1"/>
</dbReference>
<reference evidence="11" key="1">
    <citation type="submission" date="2021-03" db="EMBL/GenBank/DDBJ databases">
        <authorList>
            <person name="Tagirdzhanova G."/>
        </authorList>
    </citation>
    <scope>NUCLEOTIDE SEQUENCE</scope>
</reference>
<keyword evidence="4" id="KW-0597">Phosphoprotein</keyword>
<dbReference type="PROSITE" id="PS50002">
    <property type="entry name" value="SH3"/>
    <property type="match status" value="1"/>
</dbReference>
<dbReference type="GO" id="GO:0005543">
    <property type="term" value="F:phospholipid binding"/>
    <property type="evidence" value="ECO:0007669"/>
    <property type="project" value="UniProtKB-ARBA"/>
</dbReference>
<dbReference type="SUPFAM" id="SSF103657">
    <property type="entry name" value="BAR/IMD domain-like"/>
    <property type="match status" value="1"/>
</dbReference>
<dbReference type="FunFam" id="2.30.30.40:FF:000164">
    <property type="entry name" value="Cell division control protein"/>
    <property type="match status" value="1"/>
</dbReference>
<evidence type="ECO:0000313" key="12">
    <source>
        <dbReference type="Proteomes" id="UP000664534"/>
    </source>
</evidence>
<dbReference type="Gene3D" id="1.20.1270.60">
    <property type="entry name" value="Arfaptin homology (AH) domain/BAR domain"/>
    <property type="match status" value="1"/>
</dbReference>
<evidence type="ECO:0000259" key="10">
    <source>
        <dbReference type="PROSITE" id="PS51741"/>
    </source>
</evidence>
<dbReference type="Gene3D" id="2.30.30.40">
    <property type="entry name" value="SH3 Domains"/>
    <property type="match status" value="1"/>
</dbReference>
<name>A0A8H3IVV5_9LECA</name>
<feature type="compositionally biased region" description="Low complexity" evidence="8">
    <location>
        <begin position="408"/>
        <end position="424"/>
    </location>
</feature>
<protein>
    <submittedName>
        <fullName evidence="11">Uncharacterized protein</fullName>
    </submittedName>
</protein>
<keyword evidence="3" id="KW-0963">Cytoplasm</keyword>
<comment type="caution">
    <text evidence="11">The sequence shown here is derived from an EMBL/GenBank/DDBJ whole genome shotgun (WGS) entry which is preliminary data.</text>
</comment>
<dbReference type="AlphaFoldDB" id="A0A8H3IVV5"/>
<feature type="compositionally biased region" description="Polar residues" evidence="8">
    <location>
        <begin position="647"/>
        <end position="668"/>
    </location>
</feature>
<evidence type="ECO:0000313" key="11">
    <source>
        <dbReference type="EMBL" id="CAF9934688.1"/>
    </source>
</evidence>
<evidence type="ECO:0000256" key="4">
    <source>
        <dbReference type="ARBA" id="ARBA00022553"/>
    </source>
</evidence>
<dbReference type="PROSITE" id="PS51741">
    <property type="entry name" value="F_BAR"/>
    <property type="match status" value="1"/>
</dbReference>